<dbReference type="RefSeq" id="WP_085791447.1">
    <property type="nucleotide sequence ID" value="NZ_FWFK01000003.1"/>
</dbReference>
<protein>
    <recommendedName>
        <fullName evidence="4">PepSY domain-containing protein</fullName>
    </recommendedName>
</protein>
<dbReference type="EMBL" id="FWFK01000003">
    <property type="protein sequence ID" value="SLN37456.1"/>
    <property type="molecule type" value="Genomic_DNA"/>
</dbReference>
<keyword evidence="1" id="KW-0732">Signal</keyword>
<sequence>MPRLALALAIIAAAAPVSAQEAPARAEVAQILSVLADMGCEVAPNDIERTAQGFAIHDALCSDGRYEIALDREFGVINRQRK</sequence>
<name>A0A1X6Z1U7_9RHOB</name>
<accession>A0A1X6Z1U7</accession>
<evidence type="ECO:0000256" key="1">
    <source>
        <dbReference type="SAM" id="SignalP"/>
    </source>
</evidence>
<gene>
    <name evidence="2" type="ORF">ROJ8625_01712</name>
</gene>
<keyword evidence="3" id="KW-1185">Reference proteome</keyword>
<evidence type="ECO:0000313" key="3">
    <source>
        <dbReference type="Proteomes" id="UP000193570"/>
    </source>
</evidence>
<evidence type="ECO:0008006" key="4">
    <source>
        <dbReference type="Google" id="ProtNLM"/>
    </source>
</evidence>
<dbReference type="Proteomes" id="UP000193570">
    <property type="component" value="Unassembled WGS sequence"/>
</dbReference>
<reference evidence="2 3" key="1">
    <citation type="submission" date="2017-03" db="EMBL/GenBank/DDBJ databases">
        <authorList>
            <person name="Afonso C.L."/>
            <person name="Miller P.J."/>
            <person name="Scott M.A."/>
            <person name="Spackman E."/>
            <person name="Goraichik I."/>
            <person name="Dimitrov K.M."/>
            <person name="Suarez D.L."/>
            <person name="Swayne D.E."/>
        </authorList>
    </citation>
    <scope>NUCLEOTIDE SEQUENCE [LARGE SCALE GENOMIC DNA]</scope>
    <source>
        <strain evidence="2 3">CECT 8625</strain>
    </source>
</reference>
<dbReference type="AlphaFoldDB" id="A0A1X6Z1U7"/>
<feature type="signal peptide" evidence="1">
    <location>
        <begin position="1"/>
        <end position="19"/>
    </location>
</feature>
<feature type="chain" id="PRO_5012665540" description="PepSY domain-containing protein" evidence="1">
    <location>
        <begin position="20"/>
        <end position="82"/>
    </location>
</feature>
<proteinExistence type="predicted"/>
<organism evidence="2 3">
    <name type="scientific">Roseivivax jejudonensis</name>
    <dbReference type="NCBI Taxonomy" id="1529041"/>
    <lineage>
        <taxon>Bacteria</taxon>
        <taxon>Pseudomonadati</taxon>
        <taxon>Pseudomonadota</taxon>
        <taxon>Alphaproteobacteria</taxon>
        <taxon>Rhodobacterales</taxon>
        <taxon>Roseobacteraceae</taxon>
        <taxon>Roseivivax</taxon>
    </lineage>
</organism>
<dbReference type="OrthoDB" id="583390at2"/>
<evidence type="ECO:0000313" key="2">
    <source>
        <dbReference type="EMBL" id="SLN37456.1"/>
    </source>
</evidence>